<keyword evidence="1" id="KW-0233">DNA recombination</keyword>
<reference evidence="3 4" key="1">
    <citation type="submission" date="2020-10" db="EMBL/GenBank/DDBJ databases">
        <title>Sequencing the genomes of 1000 actinobacteria strains.</title>
        <authorList>
            <person name="Klenk H.-P."/>
        </authorList>
    </citation>
    <scope>NUCLEOTIDE SEQUENCE [LARGE SCALE GENOMIC DNA]</scope>
    <source>
        <strain evidence="3 4">DSM 46661</strain>
    </source>
</reference>
<gene>
    <name evidence="3" type="ORF">H4W30_007585</name>
</gene>
<protein>
    <submittedName>
        <fullName evidence="3">Site-specific recombinase XerD</fullName>
    </submittedName>
</protein>
<dbReference type="EMBL" id="JADBEJ010000007">
    <property type="protein sequence ID" value="MBE1580504.1"/>
    <property type="molecule type" value="Genomic_DNA"/>
</dbReference>
<dbReference type="SUPFAM" id="SSF56349">
    <property type="entry name" value="DNA breaking-rejoining enzymes"/>
    <property type="match status" value="1"/>
</dbReference>
<dbReference type="InterPro" id="IPR002104">
    <property type="entry name" value="Integrase_catalytic"/>
</dbReference>
<dbReference type="PANTHER" id="PTHR30349:SF81">
    <property type="entry name" value="TYROSINE RECOMBINASE XERC"/>
    <property type="match status" value="1"/>
</dbReference>
<evidence type="ECO:0000313" key="3">
    <source>
        <dbReference type="EMBL" id="MBE1580504.1"/>
    </source>
</evidence>
<evidence type="ECO:0000259" key="2">
    <source>
        <dbReference type="PROSITE" id="PS51898"/>
    </source>
</evidence>
<organism evidence="3 4">
    <name type="scientific">Amycolatopsis roodepoortensis</name>
    <dbReference type="NCBI Taxonomy" id="700274"/>
    <lineage>
        <taxon>Bacteria</taxon>
        <taxon>Bacillati</taxon>
        <taxon>Actinomycetota</taxon>
        <taxon>Actinomycetes</taxon>
        <taxon>Pseudonocardiales</taxon>
        <taxon>Pseudonocardiaceae</taxon>
        <taxon>Amycolatopsis</taxon>
    </lineage>
</organism>
<sequence>MSLAVVQSLHERRTPLTEDELADFELDVLAEYVLARNAAGLVDSSIRTDTSNLDQVRAWFGRPLWEMEPRDADRYFGRVLREASPSTRASRAQTLVTYFGFLELRYSVELHQLTGRVVECPIDEMNRPRMAVEAQVRIPPTTAEMEQLFTGWREELATCRKFAPNARNYAVARLLADVGLRINESRMLDLADVRWELGRFGKLNVRHGKGSGRRGPKQRLVPLLNGADTLLVWYIEDVLGQFDCNFDLPGVPLFPSERRAGDDPGARLADNVARRALTVAVENHLPSWAGKVTPHVLRHYCASQLYELGVDILAIQELLGHSWIATTMHYVHARNTRIEDAVARGQERAAQRWKGLLG</sequence>
<dbReference type="Proteomes" id="UP000656548">
    <property type="component" value="Unassembled WGS sequence"/>
</dbReference>
<feature type="domain" description="Tyr recombinase" evidence="2">
    <location>
        <begin position="136"/>
        <end position="343"/>
    </location>
</feature>
<evidence type="ECO:0000256" key="1">
    <source>
        <dbReference type="ARBA" id="ARBA00023172"/>
    </source>
</evidence>
<accession>A0ABR9LII5</accession>
<dbReference type="Pfam" id="PF00589">
    <property type="entry name" value="Phage_integrase"/>
    <property type="match status" value="1"/>
</dbReference>
<dbReference type="PANTHER" id="PTHR30349">
    <property type="entry name" value="PHAGE INTEGRASE-RELATED"/>
    <property type="match status" value="1"/>
</dbReference>
<name>A0ABR9LII5_9PSEU</name>
<dbReference type="RefSeq" id="WP_192747067.1">
    <property type="nucleotide sequence ID" value="NZ_JADBEJ010000007.1"/>
</dbReference>
<evidence type="ECO:0000313" key="4">
    <source>
        <dbReference type="Proteomes" id="UP000656548"/>
    </source>
</evidence>
<comment type="caution">
    <text evidence="3">The sequence shown here is derived from an EMBL/GenBank/DDBJ whole genome shotgun (WGS) entry which is preliminary data.</text>
</comment>
<dbReference type="CDD" id="cd00397">
    <property type="entry name" value="DNA_BRE_C"/>
    <property type="match status" value="1"/>
</dbReference>
<dbReference type="InterPro" id="IPR013762">
    <property type="entry name" value="Integrase-like_cat_sf"/>
</dbReference>
<dbReference type="Gene3D" id="1.10.443.10">
    <property type="entry name" value="Intergrase catalytic core"/>
    <property type="match status" value="1"/>
</dbReference>
<dbReference type="InterPro" id="IPR011010">
    <property type="entry name" value="DNA_brk_join_enz"/>
</dbReference>
<dbReference type="PROSITE" id="PS51898">
    <property type="entry name" value="TYR_RECOMBINASE"/>
    <property type="match status" value="1"/>
</dbReference>
<proteinExistence type="predicted"/>
<keyword evidence="4" id="KW-1185">Reference proteome</keyword>
<dbReference type="InterPro" id="IPR050090">
    <property type="entry name" value="Tyrosine_recombinase_XerCD"/>
</dbReference>